<sequence length="207" mass="22974">MHPFLEGMILGLTLAIMLGPAMFSLIQTSIHRGLYRGILLAAGIFLSDLALVLLCYLGALQVFGNQRNYLMFGIIGGAILVAFGIVTFLRKVHIADDNSLMEVKMPGPLTYIFKGFFLNFANPFVWIFWISAMVTVSSSHEADSSAIEAFFSGTLLTIFATDMVKVVVASRLKHYLKPRFLIMINHAVGILLVIFGIYLVVRTFLNF</sequence>
<feature type="transmembrane region" description="Helical" evidence="6">
    <location>
        <begin position="6"/>
        <end position="26"/>
    </location>
</feature>
<dbReference type="GO" id="GO:0015171">
    <property type="term" value="F:amino acid transmembrane transporter activity"/>
    <property type="evidence" value="ECO:0007669"/>
    <property type="project" value="TreeGrafter"/>
</dbReference>
<feature type="transmembrane region" description="Helical" evidence="6">
    <location>
        <begin position="149"/>
        <end position="168"/>
    </location>
</feature>
<evidence type="ECO:0000256" key="2">
    <source>
        <dbReference type="ARBA" id="ARBA00022475"/>
    </source>
</evidence>
<dbReference type="AlphaFoldDB" id="A0A644UD48"/>
<evidence type="ECO:0000256" key="6">
    <source>
        <dbReference type="SAM" id="Phobius"/>
    </source>
</evidence>
<name>A0A644UD48_9ZZZZ</name>
<keyword evidence="2" id="KW-1003">Cell membrane</keyword>
<dbReference type="PANTHER" id="PTHR30086:SF20">
    <property type="entry name" value="ARGININE EXPORTER PROTEIN ARGO-RELATED"/>
    <property type="match status" value="1"/>
</dbReference>
<accession>A0A644UD48</accession>
<dbReference type="InterPro" id="IPR001123">
    <property type="entry name" value="LeuE-type"/>
</dbReference>
<dbReference type="PANTHER" id="PTHR30086">
    <property type="entry name" value="ARGININE EXPORTER PROTEIN ARGO"/>
    <property type="match status" value="1"/>
</dbReference>
<evidence type="ECO:0000256" key="3">
    <source>
        <dbReference type="ARBA" id="ARBA00022692"/>
    </source>
</evidence>
<protein>
    <recommendedName>
        <fullName evidence="8">Homoserine/homoserine lactone efflux protein</fullName>
    </recommendedName>
</protein>
<keyword evidence="5 6" id="KW-0472">Membrane</keyword>
<organism evidence="7">
    <name type="scientific">bioreactor metagenome</name>
    <dbReference type="NCBI Taxonomy" id="1076179"/>
    <lineage>
        <taxon>unclassified sequences</taxon>
        <taxon>metagenomes</taxon>
        <taxon>ecological metagenomes</taxon>
    </lineage>
</organism>
<comment type="caution">
    <text evidence="7">The sequence shown here is derived from an EMBL/GenBank/DDBJ whole genome shotgun (WGS) entry which is preliminary data.</text>
</comment>
<keyword evidence="4 6" id="KW-1133">Transmembrane helix</keyword>
<feature type="transmembrane region" description="Helical" evidence="6">
    <location>
        <begin position="180"/>
        <end position="201"/>
    </location>
</feature>
<keyword evidence="3 6" id="KW-0812">Transmembrane</keyword>
<dbReference type="Pfam" id="PF01810">
    <property type="entry name" value="LysE"/>
    <property type="match status" value="1"/>
</dbReference>
<dbReference type="EMBL" id="VSSQ01000100">
    <property type="protein sequence ID" value="MPL76814.1"/>
    <property type="molecule type" value="Genomic_DNA"/>
</dbReference>
<reference evidence="7" key="1">
    <citation type="submission" date="2019-08" db="EMBL/GenBank/DDBJ databases">
        <authorList>
            <person name="Kucharzyk K."/>
            <person name="Murdoch R.W."/>
            <person name="Higgins S."/>
            <person name="Loffler F."/>
        </authorList>
    </citation>
    <scope>NUCLEOTIDE SEQUENCE</scope>
</reference>
<evidence type="ECO:0008006" key="8">
    <source>
        <dbReference type="Google" id="ProtNLM"/>
    </source>
</evidence>
<evidence type="ECO:0000313" key="7">
    <source>
        <dbReference type="EMBL" id="MPL76814.1"/>
    </source>
</evidence>
<evidence type="ECO:0000256" key="4">
    <source>
        <dbReference type="ARBA" id="ARBA00022989"/>
    </source>
</evidence>
<feature type="transmembrane region" description="Helical" evidence="6">
    <location>
        <begin position="38"/>
        <end position="63"/>
    </location>
</feature>
<comment type="subcellular location">
    <subcellularLocation>
        <location evidence="1">Cell membrane</location>
        <topology evidence="1">Multi-pass membrane protein</topology>
    </subcellularLocation>
</comment>
<feature type="transmembrane region" description="Helical" evidence="6">
    <location>
        <begin position="69"/>
        <end position="89"/>
    </location>
</feature>
<proteinExistence type="predicted"/>
<gene>
    <name evidence="7" type="ORF">SDC9_22664</name>
</gene>
<evidence type="ECO:0000256" key="5">
    <source>
        <dbReference type="ARBA" id="ARBA00023136"/>
    </source>
</evidence>
<dbReference type="GO" id="GO:0005886">
    <property type="term" value="C:plasma membrane"/>
    <property type="evidence" value="ECO:0007669"/>
    <property type="project" value="UniProtKB-SubCell"/>
</dbReference>
<evidence type="ECO:0000256" key="1">
    <source>
        <dbReference type="ARBA" id="ARBA00004651"/>
    </source>
</evidence>
<feature type="transmembrane region" description="Helical" evidence="6">
    <location>
        <begin position="109"/>
        <end position="129"/>
    </location>
</feature>